<dbReference type="EMBL" id="SLZZ01000010">
    <property type="protein sequence ID" value="TCS78848.1"/>
    <property type="molecule type" value="Genomic_DNA"/>
</dbReference>
<dbReference type="GO" id="GO:0008173">
    <property type="term" value="F:RNA methyltransferase activity"/>
    <property type="evidence" value="ECO:0007669"/>
    <property type="project" value="InterPro"/>
</dbReference>
<comment type="caution">
    <text evidence="6">The sequence shown here is derived from an EMBL/GenBank/DDBJ whole genome shotgun (WGS) entry which is preliminary data.</text>
</comment>
<keyword evidence="2 6" id="KW-0489">Methyltransferase</keyword>
<dbReference type="InterPro" id="IPR029026">
    <property type="entry name" value="tRNA_m1G_MTases_N"/>
</dbReference>
<dbReference type="InterPro" id="IPR029028">
    <property type="entry name" value="Alpha/beta_knot_MTases"/>
</dbReference>
<dbReference type="Gene3D" id="3.30.1330.30">
    <property type="match status" value="1"/>
</dbReference>
<dbReference type="Pfam" id="PF00588">
    <property type="entry name" value="SpoU_methylase"/>
    <property type="match status" value="1"/>
</dbReference>
<reference evidence="6 7" key="1">
    <citation type="submission" date="2019-03" db="EMBL/GenBank/DDBJ databases">
        <title>Genomic Encyclopedia of Type Strains, Phase IV (KMG-IV): sequencing the most valuable type-strain genomes for metagenomic binning, comparative biology and taxonomic classification.</title>
        <authorList>
            <person name="Goeker M."/>
        </authorList>
    </citation>
    <scope>NUCLEOTIDE SEQUENCE [LARGE SCALE GENOMIC DNA]</scope>
    <source>
        <strain evidence="6 7">DSM 29489</strain>
    </source>
</reference>
<dbReference type="PANTHER" id="PTHR43191:SF2">
    <property type="entry name" value="RRNA METHYLTRANSFERASE 3, MITOCHONDRIAL"/>
    <property type="match status" value="1"/>
</dbReference>
<evidence type="ECO:0000313" key="7">
    <source>
        <dbReference type="Proteomes" id="UP000295726"/>
    </source>
</evidence>
<dbReference type="Pfam" id="PF22435">
    <property type="entry name" value="MRM3-like_sub_bind"/>
    <property type="match status" value="1"/>
</dbReference>
<keyword evidence="3 6" id="KW-0808">Transferase</keyword>
<dbReference type="SUPFAM" id="SSF55315">
    <property type="entry name" value="L30e-like"/>
    <property type="match status" value="1"/>
</dbReference>
<dbReference type="RefSeq" id="WP_132380974.1">
    <property type="nucleotide sequence ID" value="NZ_DAIPCY010000023.1"/>
</dbReference>
<evidence type="ECO:0000259" key="5">
    <source>
        <dbReference type="Pfam" id="PF22435"/>
    </source>
</evidence>
<comment type="similarity">
    <text evidence="1">Belongs to the class IV-like SAM-binding methyltransferase superfamily. RNA methyltransferase TrmH family.</text>
</comment>
<accession>A0A4R3K7Q6</accession>
<evidence type="ECO:0000256" key="1">
    <source>
        <dbReference type="ARBA" id="ARBA00007228"/>
    </source>
</evidence>
<evidence type="ECO:0000313" key="6">
    <source>
        <dbReference type="EMBL" id="TCS78848.1"/>
    </source>
</evidence>
<dbReference type="SUPFAM" id="SSF75217">
    <property type="entry name" value="alpha/beta knot"/>
    <property type="match status" value="1"/>
</dbReference>
<sequence length="259" mass="29503">MITSTSNQKVKELLQFQKKSKARNQERVFIAEGSRMVGETPRKSLLKLYVSETYYNKHREELEKMKSHPEVLTDTVFAYVSDTKSPQGILAVIRQMDYRLEDILRKRTPHILVLDNLQDPGNVGTIFRTAEAAGATGILMSRDCVDIYNPKTIRSTMGAIYRMPFLYLDDLQKGIRTLKEKNIRIYAAHLKGDNSYDKEDYRRGTAFLIGNEGNGLNSDIARCADTWLRIPMEGQAESLNAAMAAGILMFEVSRQRRKG</sequence>
<dbReference type="GO" id="GO:0032259">
    <property type="term" value="P:methylation"/>
    <property type="evidence" value="ECO:0007669"/>
    <property type="project" value="UniProtKB-KW"/>
</dbReference>
<evidence type="ECO:0000256" key="3">
    <source>
        <dbReference type="ARBA" id="ARBA00022679"/>
    </source>
</evidence>
<dbReference type="Gene3D" id="3.40.1280.10">
    <property type="match status" value="1"/>
</dbReference>
<dbReference type="InterPro" id="IPR001537">
    <property type="entry name" value="SpoU_MeTrfase"/>
</dbReference>
<name>A0A4R3K7Q6_9FIRM</name>
<dbReference type="GO" id="GO:0006396">
    <property type="term" value="P:RNA processing"/>
    <property type="evidence" value="ECO:0007669"/>
    <property type="project" value="InterPro"/>
</dbReference>
<evidence type="ECO:0000259" key="4">
    <source>
        <dbReference type="Pfam" id="PF00588"/>
    </source>
</evidence>
<dbReference type="InterPro" id="IPR029064">
    <property type="entry name" value="Ribosomal_eL30-like_sf"/>
</dbReference>
<dbReference type="AlphaFoldDB" id="A0A4R3K7Q6"/>
<dbReference type="CDD" id="cd18095">
    <property type="entry name" value="SpoU-like_rRNA-MTase"/>
    <property type="match status" value="1"/>
</dbReference>
<feature type="domain" description="tRNA/rRNA methyltransferase SpoU type" evidence="4">
    <location>
        <begin position="111"/>
        <end position="250"/>
    </location>
</feature>
<proteinExistence type="inferred from homology"/>
<protein>
    <submittedName>
        <fullName evidence="6">TrmH family RNA methyltransferase</fullName>
    </submittedName>
</protein>
<gene>
    <name evidence="6" type="ORF">EDD59_11060</name>
</gene>
<organism evidence="6 7">
    <name type="scientific">Muricomes intestini</name>
    <dbReference type="NCBI Taxonomy" id="1796634"/>
    <lineage>
        <taxon>Bacteria</taxon>
        <taxon>Bacillati</taxon>
        <taxon>Bacillota</taxon>
        <taxon>Clostridia</taxon>
        <taxon>Lachnospirales</taxon>
        <taxon>Lachnospiraceae</taxon>
        <taxon>Muricomes</taxon>
    </lineage>
</organism>
<dbReference type="GO" id="GO:0003723">
    <property type="term" value="F:RNA binding"/>
    <property type="evidence" value="ECO:0007669"/>
    <property type="project" value="InterPro"/>
</dbReference>
<dbReference type="Proteomes" id="UP000295726">
    <property type="component" value="Unassembled WGS sequence"/>
</dbReference>
<dbReference type="PANTHER" id="PTHR43191">
    <property type="entry name" value="RRNA METHYLTRANSFERASE 3"/>
    <property type="match status" value="1"/>
</dbReference>
<dbReference type="InterPro" id="IPR053888">
    <property type="entry name" value="MRM3-like_sub_bind"/>
</dbReference>
<feature type="domain" description="MRM3-like substrate binding" evidence="5">
    <location>
        <begin position="7"/>
        <end position="91"/>
    </location>
</feature>
<keyword evidence="7" id="KW-1185">Reference proteome</keyword>
<dbReference type="OrthoDB" id="9785673at2"/>
<dbReference type="InterPro" id="IPR051259">
    <property type="entry name" value="rRNA_Methyltransferase"/>
</dbReference>
<evidence type="ECO:0000256" key="2">
    <source>
        <dbReference type="ARBA" id="ARBA00022603"/>
    </source>
</evidence>